<keyword evidence="5" id="KW-0627">Porphyrin biosynthesis</keyword>
<dbReference type="InterPro" id="IPR003043">
    <property type="entry name" value="Uropor_MeTrfase_CS"/>
</dbReference>
<dbReference type="InterPro" id="IPR006366">
    <property type="entry name" value="CobA/CysG_C"/>
</dbReference>
<feature type="domain" description="Tetrapyrrole methylase" evidence="7">
    <location>
        <begin position="19"/>
        <end position="179"/>
    </location>
</feature>
<dbReference type="InterPro" id="IPR014776">
    <property type="entry name" value="4pyrrole_Mease_sub2"/>
</dbReference>
<keyword evidence="10" id="KW-1185">Reference proteome</keyword>
<dbReference type="Pfam" id="PF02602">
    <property type="entry name" value="HEM4"/>
    <property type="match status" value="1"/>
</dbReference>
<evidence type="ECO:0000313" key="9">
    <source>
        <dbReference type="EMBL" id="CAI8021188.1"/>
    </source>
</evidence>
<dbReference type="Pfam" id="PF00590">
    <property type="entry name" value="TP_methylase"/>
    <property type="match status" value="1"/>
</dbReference>
<keyword evidence="4" id="KW-0949">S-adenosyl-L-methionine</keyword>
<dbReference type="FunFam" id="3.30.950.10:FF:000001">
    <property type="entry name" value="Siroheme synthase"/>
    <property type="match status" value="1"/>
</dbReference>
<dbReference type="SUPFAM" id="SSF53790">
    <property type="entry name" value="Tetrapyrrole methylase"/>
    <property type="match status" value="1"/>
</dbReference>
<gene>
    <name evidence="9" type="ORF">GBAR_LOCUS12605</name>
</gene>
<dbReference type="EC" id="2.1.1.107" evidence="1"/>
<dbReference type="PANTHER" id="PTHR45790">
    <property type="entry name" value="SIROHEME SYNTHASE-RELATED"/>
    <property type="match status" value="1"/>
</dbReference>
<dbReference type="CDD" id="cd06578">
    <property type="entry name" value="HemD"/>
    <property type="match status" value="1"/>
</dbReference>
<dbReference type="InterPro" id="IPR014777">
    <property type="entry name" value="4pyrrole_Mease_sub1"/>
</dbReference>
<organism evidence="9 10">
    <name type="scientific">Geodia barretti</name>
    <name type="common">Barrett's horny sponge</name>
    <dbReference type="NCBI Taxonomy" id="519541"/>
    <lineage>
        <taxon>Eukaryota</taxon>
        <taxon>Metazoa</taxon>
        <taxon>Porifera</taxon>
        <taxon>Demospongiae</taxon>
        <taxon>Heteroscleromorpha</taxon>
        <taxon>Tetractinellida</taxon>
        <taxon>Astrophorina</taxon>
        <taxon>Geodiidae</taxon>
        <taxon>Geodia</taxon>
    </lineage>
</organism>
<evidence type="ECO:0000256" key="3">
    <source>
        <dbReference type="ARBA" id="ARBA00022679"/>
    </source>
</evidence>
<dbReference type="NCBIfam" id="TIGR01469">
    <property type="entry name" value="cobA_cysG_Cterm"/>
    <property type="match status" value="1"/>
</dbReference>
<sequence length="475" mass="50420">MDPALLQSASADADLVFVGKERGRQALTQDEINDLLVEQASQGKSVVRLKGGDPFVFGRGGEEAQVLARNSIPFEVVPGITSAIAAAAYAGIPVTQRRVATCFTVVSGSEDPAKPESSIPWDVLARTGGTLVVLMGWAALQAILEKLQQEGMAADTPVALVQWGTWKKQQTVDGTLSDVVTRAKEAGLAPPVVAIIGPVAGLRQELRWFDRQPLFGKKVLITRSRTQASRLRTLLEEQGAETLELPSIEIAPLEDNFELDATLAQYGLLPLDTPFGTISKFWAIFSSTNAVDAVFGRVDAYGNDSRVFSDSTIGAIGPATAEALAQRGIKADFIPATSVSEAVVKELSDREWSGVPVLLPGADIGRDVLARGLADLGAKVERVTAYQTITPSNAAEDARKLLSQGVDVITFTSSSTVRNLLDILEGDKSLLESSLIACIGPVTAGTAEGLGLRVDLKAAEHTVEGLVETLVNYFQ</sequence>
<name>A0AA35WH55_GEOBA</name>
<dbReference type="NCBIfam" id="NF004790">
    <property type="entry name" value="PRK06136.1"/>
    <property type="match status" value="1"/>
</dbReference>
<proteinExistence type="inferred from homology"/>
<keyword evidence="2 6" id="KW-0489">Methyltransferase</keyword>
<feature type="domain" description="Tetrapyrrole biosynthesis uroporphyrinogen III synthase" evidence="8">
    <location>
        <begin position="230"/>
        <end position="468"/>
    </location>
</feature>
<evidence type="ECO:0000259" key="8">
    <source>
        <dbReference type="Pfam" id="PF02602"/>
    </source>
</evidence>
<keyword evidence="3 6" id="KW-0808">Transferase</keyword>
<dbReference type="PROSITE" id="PS00840">
    <property type="entry name" value="SUMT_2"/>
    <property type="match status" value="1"/>
</dbReference>
<evidence type="ECO:0000256" key="4">
    <source>
        <dbReference type="ARBA" id="ARBA00022691"/>
    </source>
</evidence>
<dbReference type="GO" id="GO:0004851">
    <property type="term" value="F:uroporphyrin-III C-methyltransferase activity"/>
    <property type="evidence" value="ECO:0007669"/>
    <property type="project" value="UniProtKB-EC"/>
</dbReference>
<dbReference type="SUPFAM" id="SSF69618">
    <property type="entry name" value="HemD-like"/>
    <property type="match status" value="1"/>
</dbReference>
<dbReference type="Gene3D" id="3.40.1010.10">
    <property type="entry name" value="Cobalt-precorrin-4 Transmethylase, Domain 1"/>
    <property type="match status" value="1"/>
</dbReference>
<protein>
    <recommendedName>
        <fullName evidence="1">uroporphyrinogen-III C-methyltransferase</fullName>
        <ecNumber evidence="1">2.1.1.107</ecNumber>
    </recommendedName>
</protein>
<dbReference type="EMBL" id="CASHTH010001874">
    <property type="protein sequence ID" value="CAI8021188.1"/>
    <property type="molecule type" value="Genomic_DNA"/>
</dbReference>
<comment type="similarity">
    <text evidence="6">Belongs to the precorrin methyltransferase family.</text>
</comment>
<dbReference type="InterPro" id="IPR050161">
    <property type="entry name" value="Siro_Cobalamin_biosynth"/>
</dbReference>
<evidence type="ECO:0000256" key="2">
    <source>
        <dbReference type="ARBA" id="ARBA00022603"/>
    </source>
</evidence>
<dbReference type="GO" id="GO:0004852">
    <property type="term" value="F:uroporphyrinogen-III synthase activity"/>
    <property type="evidence" value="ECO:0007669"/>
    <property type="project" value="InterPro"/>
</dbReference>
<evidence type="ECO:0000259" key="7">
    <source>
        <dbReference type="Pfam" id="PF00590"/>
    </source>
</evidence>
<dbReference type="PANTHER" id="PTHR45790:SF3">
    <property type="entry name" value="S-ADENOSYL-L-METHIONINE-DEPENDENT UROPORPHYRINOGEN III METHYLTRANSFERASE, CHLOROPLASTIC"/>
    <property type="match status" value="1"/>
</dbReference>
<comment type="caution">
    <text evidence="9">The sequence shown here is derived from an EMBL/GenBank/DDBJ whole genome shotgun (WGS) entry which is preliminary data.</text>
</comment>
<evidence type="ECO:0000256" key="5">
    <source>
        <dbReference type="ARBA" id="ARBA00023244"/>
    </source>
</evidence>
<accession>A0AA35WH55</accession>
<dbReference type="InterPro" id="IPR035996">
    <property type="entry name" value="4pyrrol_Methylase_sf"/>
</dbReference>
<evidence type="ECO:0000256" key="6">
    <source>
        <dbReference type="RuleBase" id="RU003960"/>
    </source>
</evidence>
<dbReference type="AlphaFoldDB" id="A0AA35WH55"/>
<dbReference type="GO" id="GO:0019354">
    <property type="term" value="P:siroheme biosynthetic process"/>
    <property type="evidence" value="ECO:0007669"/>
    <property type="project" value="InterPro"/>
</dbReference>
<dbReference type="CDD" id="cd11642">
    <property type="entry name" value="SUMT"/>
    <property type="match status" value="1"/>
</dbReference>
<dbReference type="InterPro" id="IPR036108">
    <property type="entry name" value="4pyrrol_syn_uPrphyn_synt_sf"/>
</dbReference>
<dbReference type="FunFam" id="3.40.50.10090:FF:000001">
    <property type="entry name" value="Bifunctional uroporphyrinogen-III C-methyltransferase/uroporphyrinogen-III synthase"/>
    <property type="match status" value="1"/>
</dbReference>
<dbReference type="Gene3D" id="3.30.950.10">
    <property type="entry name" value="Methyltransferase, Cobalt-precorrin-4 Transmethylase, Domain 2"/>
    <property type="match status" value="1"/>
</dbReference>
<dbReference type="GO" id="GO:0032259">
    <property type="term" value="P:methylation"/>
    <property type="evidence" value="ECO:0007669"/>
    <property type="project" value="UniProtKB-KW"/>
</dbReference>
<dbReference type="InterPro" id="IPR000878">
    <property type="entry name" value="4pyrrol_Mease"/>
</dbReference>
<dbReference type="Proteomes" id="UP001174909">
    <property type="component" value="Unassembled WGS sequence"/>
</dbReference>
<reference evidence="9" key="1">
    <citation type="submission" date="2023-03" db="EMBL/GenBank/DDBJ databases">
        <authorList>
            <person name="Steffen K."/>
            <person name="Cardenas P."/>
        </authorList>
    </citation>
    <scope>NUCLEOTIDE SEQUENCE</scope>
</reference>
<dbReference type="Gene3D" id="3.40.50.10090">
    <property type="match status" value="2"/>
</dbReference>
<evidence type="ECO:0000313" key="10">
    <source>
        <dbReference type="Proteomes" id="UP001174909"/>
    </source>
</evidence>
<dbReference type="InterPro" id="IPR003754">
    <property type="entry name" value="4pyrrol_synth_uPrphyn_synth"/>
</dbReference>
<evidence type="ECO:0000256" key="1">
    <source>
        <dbReference type="ARBA" id="ARBA00012162"/>
    </source>
</evidence>